<dbReference type="EMBL" id="JBHUKS010000006">
    <property type="protein sequence ID" value="MFD2467936.1"/>
    <property type="molecule type" value="Genomic_DNA"/>
</dbReference>
<dbReference type="InterPro" id="IPR016167">
    <property type="entry name" value="FAD-bd_PCMH_sub1"/>
</dbReference>
<gene>
    <name evidence="7" type="ORF">ACFSVL_11050</name>
</gene>
<evidence type="ECO:0000256" key="1">
    <source>
        <dbReference type="ARBA" id="ARBA00001974"/>
    </source>
</evidence>
<dbReference type="Gene3D" id="3.30.465.10">
    <property type="match status" value="1"/>
</dbReference>
<keyword evidence="5" id="KW-0560">Oxidoreductase</keyword>
<protein>
    <submittedName>
        <fullName evidence="7">FAD-binding oxidoreductase</fullName>
    </submittedName>
</protein>
<dbReference type="PROSITE" id="PS51387">
    <property type="entry name" value="FAD_PCMH"/>
    <property type="match status" value="1"/>
</dbReference>
<dbReference type="PANTHER" id="PTHR42973">
    <property type="entry name" value="BINDING OXIDOREDUCTASE, PUTATIVE (AFU_ORTHOLOGUE AFUA_1G17690)-RELATED"/>
    <property type="match status" value="1"/>
</dbReference>
<evidence type="ECO:0000256" key="4">
    <source>
        <dbReference type="ARBA" id="ARBA00022827"/>
    </source>
</evidence>
<dbReference type="PANTHER" id="PTHR42973:SF39">
    <property type="entry name" value="FAD-BINDING PCMH-TYPE DOMAIN-CONTAINING PROTEIN"/>
    <property type="match status" value="1"/>
</dbReference>
<reference evidence="8" key="1">
    <citation type="journal article" date="2019" name="Int. J. Syst. Evol. Microbiol.">
        <title>The Global Catalogue of Microorganisms (GCM) 10K type strain sequencing project: providing services to taxonomists for standard genome sequencing and annotation.</title>
        <authorList>
            <consortium name="The Broad Institute Genomics Platform"/>
            <consortium name="The Broad Institute Genome Sequencing Center for Infectious Disease"/>
            <person name="Wu L."/>
            <person name="Ma J."/>
        </authorList>
    </citation>
    <scope>NUCLEOTIDE SEQUENCE [LARGE SCALE GENOMIC DNA]</scope>
    <source>
        <strain evidence="8">CGMCC 4.7641</strain>
    </source>
</reference>
<dbReference type="Proteomes" id="UP001597483">
    <property type="component" value="Unassembled WGS sequence"/>
</dbReference>
<dbReference type="InterPro" id="IPR036318">
    <property type="entry name" value="FAD-bd_PCMH-like_sf"/>
</dbReference>
<evidence type="ECO:0000313" key="8">
    <source>
        <dbReference type="Proteomes" id="UP001597483"/>
    </source>
</evidence>
<dbReference type="InterPro" id="IPR006094">
    <property type="entry name" value="Oxid_FAD_bind_N"/>
</dbReference>
<dbReference type="InterPro" id="IPR016169">
    <property type="entry name" value="FAD-bd_PCMH_sub2"/>
</dbReference>
<comment type="caution">
    <text evidence="7">The sequence shown here is derived from an EMBL/GenBank/DDBJ whole genome shotgun (WGS) entry which is preliminary data.</text>
</comment>
<keyword evidence="8" id="KW-1185">Reference proteome</keyword>
<dbReference type="InterPro" id="IPR050416">
    <property type="entry name" value="FAD-linked_Oxidoreductase"/>
</dbReference>
<dbReference type="Pfam" id="PF01565">
    <property type="entry name" value="FAD_binding_4"/>
    <property type="match status" value="1"/>
</dbReference>
<feature type="domain" description="FAD-binding PCMH-type" evidence="6">
    <location>
        <begin position="47"/>
        <end position="215"/>
    </location>
</feature>
<evidence type="ECO:0000256" key="2">
    <source>
        <dbReference type="ARBA" id="ARBA00005466"/>
    </source>
</evidence>
<dbReference type="SUPFAM" id="SSF56176">
    <property type="entry name" value="FAD-binding/transporter-associated domain-like"/>
    <property type="match status" value="1"/>
</dbReference>
<dbReference type="Gene3D" id="3.30.43.10">
    <property type="entry name" value="Uridine Diphospho-n-acetylenolpyruvylglucosamine Reductase, domain 2"/>
    <property type="match status" value="1"/>
</dbReference>
<comment type="cofactor">
    <cofactor evidence="1">
        <name>FAD</name>
        <dbReference type="ChEBI" id="CHEBI:57692"/>
    </cofactor>
</comment>
<evidence type="ECO:0000256" key="3">
    <source>
        <dbReference type="ARBA" id="ARBA00022630"/>
    </source>
</evidence>
<keyword evidence="3" id="KW-0285">Flavoprotein</keyword>
<dbReference type="Gene3D" id="3.40.462.20">
    <property type="match status" value="1"/>
</dbReference>
<organism evidence="7 8">
    <name type="scientific">Amycolatopsis silviterrae</name>
    <dbReference type="NCBI Taxonomy" id="1656914"/>
    <lineage>
        <taxon>Bacteria</taxon>
        <taxon>Bacillati</taxon>
        <taxon>Actinomycetota</taxon>
        <taxon>Actinomycetes</taxon>
        <taxon>Pseudonocardiales</taxon>
        <taxon>Pseudonocardiaceae</taxon>
        <taxon>Amycolatopsis</taxon>
    </lineage>
</organism>
<accession>A0ABW5H417</accession>
<proteinExistence type="inferred from homology"/>
<dbReference type="RefSeq" id="WP_378303111.1">
    <property type="nucleotide sequence ID" value="NZ_JBHUKS010000006.1"/>
</dbReference>
<sequence>MSTSETGRCAARGRLVADGLGLGFSGAVHVPGSARYDALRRPWRREIDQRPLVVAEAATAQDVRAAVRTARDHELPFAVQSTGHGTVRPCDGGLLLATPRLNHIDIDPSRRVARVGAGALWGDVVAAAAKVGLAPLSGYCPEVGVAGYTLGGGSGWLSRKHGYAADSLLRAEVVTADGDVLTADASQNAELFWALRGGGGNFGVVTELSMRLYAVSRVYAGLKFFDGGNAGTLLRTYRDWAATEPDDLSTSVFLLTLPPEVPAPLGGKQVVCVGACSLAAPAVTEQWLAPLWAAGGRPLTGELGPMTYPELLRMFGPPEPSQAARERIDMFTELSDPVVAALTGDLVDASTAVNIRHWGGAMARPDAGAGPVGHRDVPFSVLLKSAATSSRIGDLMLANELAPHRTGGAVLNFLTDPRLTATAYTREDYRRLTALKRRHDPGNLLGHNHNIPPG</sequence>
<comment type="similarity">
    <text evidence="2">Belongs to the oxygen-dependent FAD-linked oxidoreductase family.</text>
</comment>
<evidence type="ECO:0000259" key="6">
    <source>
        <dbReference type="PROSITE" id="PS51387"/>
    </source>
</evidence>
<keyword evidence="4" id="KW-0274">FAD</keyword>
<evidence type="ECO:0000256" key="5">
    <source>
        <dbReference type="ARBA" id="ARBA00023002"/>
    </source>
</evidence>
<evidence type="ECO:0000313" key="7">
    <source>
        <dbReference type="EMBL" id="MFD2467936.1"/>
    </source>
</evidence>
<dbReference type="InterPro" id="IPR016166">
    <property type="entry name" value="FAD-bd_PCMH"/>
</dbReference>
<name>A0ABW5H417_9PSEU</name>